<keyword evidence="3" id="KW-1185">Reference proteome</keyword>
<sequence>MDVPEPDLVALTLGAGELRVALVLSTDPGSPGLGCVPERPRGLPAEGIAKQLRNLVEGARLERAIDAGGGAIAIDLRRGPEAIALIHESLGDRSNVLVLDAEGAIVAALHPARLEPRGLRLGEPWSPPEPSDRARDLPGDLDALLALGTALLEARRDAHARARRTALDRALRRAHKRALRRAEATLGDLDRANDVPSLRARGSALLAALATIPRGATHVSLPDWSVDPPGTLEIDIDPAIGARATADALFTRARKLEAGAAIASARHDEAMTEATTIESIRARLELADDAQLDAVEAEAARLRITPAAPSAKKKREPESRSAFRRYEGHGGRVILVGKGGADNDELTFRVASPHDLWVHVRGVPGSHVIVPLKRGEICPPELLVDAAHLAAHFSSARGEPQVEIQHAPRKHLRKPKGGAPGKVIVANERALGLRVVPERLARLLGREPSD</sequence>
<dbReference type="GO" id="GO:0072344">
    <property type="term" value="P:rescue of stalled ribosome"/>
    <property type="evidence" value="ECO:0007669"/>
    <property type="project" value="TreeGrafter"/>
</dbReference>
<dbReference type="STRING" id="927083.DB32_002757"/>
<dbReference type="GO" id="GO:0000049">
    <property type="term" value="F:tRNA binding"/>
    <property type="evidence" value="ECO:0007669"/>
    <property type="project" value="TreeGrafter"/>
</dbReference>
<dbReference type="AlphaFoldDB" id="A0A0F6W2I8"/>
<feature type="domain" description="NFACT RNA-binding" evidence="1">
    <location>
        <begin position="324"/>
        <end position="417"/>
    </location>
</feature>
<dbReference type="InterPro" id="IPR008532">
    <property type="entry name" value="NFACT_RNA-bd"/>
</dbReference>
<dbReference type="PANTHER" id="PTHR15239:SF6">
    <property type="entry name" value="RIBOSOME QUALITY CONTROL COMPLEX SUBUNIT NEMF"/>
    <property type="match status" value="1"/>
</dbReference>
<dbReference type="EMBL" id="CP011125">
    <property type="protein sequence ID" value="AKF05608.1"/>
    <property type="molecule type" value="Genomic_DNA"/>
</dbReference>
<protein>
    <submittedName>
        <fullName evidence="2">Fibronectin/fibrinogen-binding protein</fullName>
    </submittedName>
</protein>
<dbReference type="InterPro" id="IPR051608">
    <property type="entry name" value="RQC_Subunit_NEMF"/>
</dbReference>
<organism evidence="2 3">
    <name type="scientific">Sandaracinus amylolyticus</name>
    <dbReference type="NCBI Taxonomy" id="927083"/>
    <lineage>
        <taxon>Bacteria</taxon>
        <taxon>Pseudomonadati</taxon>
        <taxon>Myxococcota</taxon>
        <taxon>Polyangia</taxon>
        <taxon>Polyangiales</taxon>
        <taxon>Sandaracinaceae</taxon>
        <taxon>Sandaracinus</taxon>
    </lineage>
</organism>
<dbReference type="Pfam" id="PF05670">
    <property type="entry name" value="NFACT-R_1"/>
    <property type="match status" value="1"/>
</dbReference>
<dbReference type="PANTHER" id="PTHR15239">
    <property type="entry name" value="NUCLEAR EXPORT MEDIATOR FACTOR NEMF"/>
    <property type="match status" value="1"/>
</dbReference>
<dbReference type="GO" id="GO:0043023">
    <property type="term" value="F:ribosomal large subunit binding"/>
    <property type="evidence" value="ECO:0007669"/>
    <property type="project" value="TreeGrafter"/>
</dbReference>
<proteinExistence type="predicted"/>
<dbReference type="Pfam" id="PF05833">
    <property type="entry name" value="NFACT_N"/>
    <property type="match status" value="1"/>
</dbReference>
<reference evidence="2 3" key="1">
    <citation type="submission" date="2015-03" db="EMBL/GenBank/DDBJ databases">
        <title>Genome assembly of Sandaracinus amylolyticus DSM 53668.</title>
        <authorList>
            <person name="Sharma G."/>
            <person name="Subramanian S."/>
        </authorList>
    </citation>
    <scope>NUCLEOTIDE SEQUENCE [LARGE SCALE GENOMIC DNA]</scope>
    <source>
        <strain evidence="2 3">DSM 53668</strain>
    </source>
</reference>
<evidence type="ECO:0000259" key="1">
    <source>
        <dbReference type="Pfam" id="PF05670"/>
    </source>
</evidence>
<dbReference type="Gene3D" id="2.30.310.10">
    <property type="entry name" value="ibrinogen binding protein from staphylococcus aureus domain"/>
    <property type="match status" value="1"/>
</dbReference>
<evidence type="ECO:0000313" key="3">
    <source>
        <dbReference type="Proteomes" id="UP000034883"/>
    </source>
</evidence>
<evidence type="ECO:0000313" key="2">
    <source>
        <dbReference type="EMBL" id="AKF05608.1"/>
    </source>
</evidence>
<accession>A0A0F6W2I8</accession>
<dbReference type="Proteomes" id="UP000034883">
    <property type="component" value="Chromosome"/>
</dbReference>
<gene>
    <name evidence="2" type="ORF">DB32_002757</name>
</gene>
<name>A0A0F6W2I8_9BACT</name>
<dbReference type="GO" id="GO:1990112">
    <property type="term" value="C:RQC complex"/>
    <property type="evidence" value="ECO:0007669"/>
    <property type="project" value="TreeGrafter"/>
</dbReference>
<dbReference type="KEGG" id="samy:DB32_002757"/>